<accession>A0A0E0IRB4</accession>
<feature type="region of interest" description="Disordered" evidence="1">
    <location>
        <begin position="109"/>
        <end position="148"/>
    </location>
</feature>
<name>A0A0E0IRB4_ORYNI</name>
<feature type="compositionally biased region" description="Polar residues" evidence="1">
    <location>
        <begin position="1"/>
        <end position="13"/>
    </location>
</feature>
<dbReference type="EnsemblPlants" id="ONIVA10G07350.1">
    <property type="protein sequence ID" value="ONIVA10G07350.1"/>
    <property type="gene ID" value="ONIVA10G07350"/>
</dbReference>
<organism evidence="2">
    <name type="scientific">Oryza nivara</name>
    <name type="common">Indian wild rice</name>
    <name type="synonym">Oryza sativa f. spontanea</name>
    <dbReference type="NCBI Taxonomy" id="4536"/>
    <lineage>
        <taxon>Eukaryota</taxon>
        <taxon>Viridiplantae</taxon>
        <taxon>Streptophyta</taxon>
        <taxon>Embryophyta</taxon>
        <taxon>Tracheophyta</taxon>
        <taxon>Spermatophyta</taxon>
        <taxon>Magnoliopsida</taxon>
        <taxon>Liliopsida</taxon>
        <taxon>Poales</taxon>
        <taxon>Poaceae</taxon>
        <taxon>BOP clade</taxon>
        <taxon>Oryzoideae</taxon>
        <taxon>Oryzeae</taxon>
        <taxon>Oryzinae</taxon>
        <taxon>Oryza</taxon>
    </lineage>
</organism>
<feature type="compositionally biased region" description="Basic and acidic residues" evidence="1">
    <location>
        <begin position="30"/>
        <end position="53"/>
    </location>
</feature>
<keyword evidence="3" id="KW-1185">Reference proteome</keyword>
<proteinExistence type="predicted"/>
<dbReference type="AlphaFoldDB" id="A0A0E0IRB4"/>
<reference evidence="2" key="2">
    <citation type="submission" date="2018-04" db="EMBL/GenBank/DDBJ databases">
        <title>OnivRS2 (Oryza nivara Reference Sequence Version 2).</title>
        <authorList>
            <person name="Zhang J."/>
            <person name="Kudrna D."/>
            <person name="Lee S."/>
            <person name="Talag J."/>
            <person name="Rajasekar S."/>
            <person name="Welchert J."/>
            <person name="Hsing Y.-I."/>
            <person name="Wing R.A."/>
        </authorList>
    </citation>
    <scope>NUCLEOTIDE SEQUENCE [LARGE SCALE GENOMIC DNA]</scope>
</reference>
<dbReference type="Gramene" id="ONIVA10G07350.1">
    <property type="protein sequence ID" value="ONIVA10G07350.1"/>
    <property type="gene ID" value="ONIVA10G07350"/>
</dbReference>
<dbReference type="OMA" id="QPWRKPY"/>
<evidence type="ECO:0000313" key="2">
    <source>
        <dbReference type="EnsemblPlants" id="ONIVA10G07350.1"/>
    </source>
</evidence>
<feature type="region of interest" description="Disordered" evidence="1">
    <location>
        <begin position="1"/>
        <end position="59"/>
    </location>
</feature>
<sequence length="174" mass="19187">MEMGESSRSSAATRSLPLPILSPSAGGARRGGEEEREARREPVMAAGRDARWRPKERRRRPWRKPYVQIQYDDDDWGGSYFDPCRLCQLKKERRWRPGRKLPRSAAWNPVAAVGSPSPRISLADGDPVYRKREGRGGTAGEGRGPALALKEIPSPTVVLGSVGYSMGRGMGEIG</sequence>
<evidence type="ECO:0000313" key="3">
    <source>
        <dbReference type="Proteomes" id="UP000006591"/>
    </source>
</evidence>
<evidence type="ECO:0000256" key="1">
    <source>
        <dbReference type="SAM" id="MobiDB-lite"/>
    </source>
</evidence>
<dbReference type="HOGENOM" id="CLU_1542521_0_0_1"/>
<protein>
    <submittedName>
        <fullName evidence="2">Uncharacterized protein</fullName>
    </submittedName>
</protein>
<reference evidence="2" key="1">
    <citation type="submission" date="2015-04" db="UniProtKB">
        <authorList>
            <consortium name="EnsemblPlants"/>
        </authorList>
    </citation>
    <scope>IDENTIFICATION</scope>
    <source>
        <strain evidence="2">SL10</strain>
    </source>
</reference>
<dbReference type="Proteomes" id="UP000006591">
    <property type="component" value="Chromosome 10"/>
</dbReference>